<sequence length="177" mass="19579">MAKTSNLREFQEAILLRLKEATAKGGAVSTSRLGVIVGSKRVLINLHEVSEVLPVPPMQHVPLTQPWFLGVANVRGNLYNITDLAQFMGLPPTPKSINNRIVLINSEVTTQVAVVIDSLVGLRSVEAMKRKPANKNNKNKAAYLSESSYEDVDKNEWFELNVEALVQDKVFIQPTIS</sequence>
<organism evidence="2 3">
    <name type="scientific">Methylotenera versatilis (strain 301)</name>
    <dbReference type="NCBI Taxonomy" id="666681"/>
    <lineage>
        <taxon>Bacteria</taxon>
        <taxon>Pseudomonadati</taxon>
        <taxon>Pseudomonadota</taxon>
        <taxon>Betaproteobacteria</taxon>
        <taxon>Nitrosomonadales</taxon>
        <taxon>Methylophilaceae</taxon>
        <taxon>Methylotenera</taxon>
    </lineage>
</organism>
<dbReference type="GO" id="GO:0005829">
    <property type="term" value="C:cytosol"/>
    <property type="evidence" value="ECO:0007669"/>
    <property type="project" value="TreeGrafter"/>
</dbReference>
<dbReference type="OrthoDB" id="5298045at2"/>
<dbReference type="Pfam" id="PF01584">
    <property type="entry name" value="CheW"/>
    <property type="match status" value="1"/>
</dbReference>
<dbReference type="KEGG" id="meh:M301_1636"/>
<dbReference type="Proteomes" id="UP000000383">
    <property type="component" value="Chromosome"/>
</dbReference>
<dbReference type="HOGENOM" id="CLU_048995_6_0_4"/>
<dbReference type="AlphaFoldDB" id="D7DIY1"/>
<dbReference type="STRING" id="666681.M301_1636"/>
<dbReference type="GO" id="GO:0006935">
    <property type="term" value="P:chemotaxis"/>
    <property type="evidence" value="ECO:0007669"/>
    <property type="project" value="InterPro"/>
</dbReference>
<dbReference type="PANTHER" id="PTHR22617">
    <property type="entry name" value="CHEMOTAXIS SENSOR HISTIDINE KINASE-RELATED"/>
    <property type="match status" value="1"/>
</dbReference>
<reference evidence="3" key="1">
    <citation type="submission" date="2010-05" db="EMBL/GenBank/DDBJ databases">
        <title>Complete sequence of Methylotenera sp. 301.</title>
        <authorList>
            <person name="Lucas S."/>
            <person name="Copeland A."/>
            <person name="Lapidus A."/>
            <person name="Cheng J.-F."/>
            <person name="Bruce D."/>
            <person name="Goodwin L."/>
            <person name="Pitluck S."/>
            <person name="Clum A."/>
            <person name="Land M."/>
            <person name="Hauser L."/>
            <person name="Kyrpides N."/>
            <person name="Ivanova N."/>
            <person name="Chistoservova L."/>
            <person name="Kalyuzhnaya M."/>
            <person name="Woyke T."/>
        </authorList>
    </citation>
    <scope>NUCLEOTIDE SEQUENCE [LARGE SCALE GENOMIC DNA]</scope>
    <source>
        <strain evidence="3">301</strain>
    </source>
</reference>
<feature type="domain" description="CheW-like" evidence="1">
    <location>
        <begin position="29"/>
        <end position="171"/>
    </location>
</feature>
<keyword evidence="3" id="KW-1185">Reference proteome</keyword>
<dbReference type="InterPro" id="IPR039315">
    <property type="entry name" value="CheW"/>
</dbReference>
<name>D7DIY1_METV0</name>
<dbReference type="RefSeq" id="WP_013148328.1">
    <property type="nucleotide sequence ID" value="NC_014207.1"/>
</dbReference>
<dbReference type="InterPro" id="IPR036061">
    <property type="entry name" value="CheW-like_dom_sf"/>
</dbReference>
<dbReference type="SUPFAM" id="SSF50341">
    <property type="entry name" value="CheW-like"/>
    <property type="match status" value="1"/>
</dbReference>
<dbReference type="PROSITE" id="PS50851">
    <property type="entry name" value="CHEW"/>
    <property type="match status" value="1"/>
</dbReference>
<dbReference type="SMART" id="SM00260">
    <property type="entry name" value="CheW"/>
    <property type="match status" value="1"/>
</dbReference>
<gene>
    <name evidence="2" type="ordered locus">M301_1636</name>
</gene>
<evidence type="ECO:0000313" key="3">
    <source>
        <dbReference type="Proteomes" id="UP000000383"/>
    </source>
</evidence>
<protein>
    <submittedName>
        <fullName evidence="2">CheW protein</fullName>
    </submittedName>
</protein>
<dbReference type="EMBL" id="CP002056">
    <property type="protein sequence ID" value="ADI30016.1"/>
    <property type="molecule type" value="Genomic_DNA"/>
</dbReference>
<proteinExistence type="predicted"/>
<evidence type="ECO:0000313" key="2">
    <source>
        <dbReference type="EMBL" id="ADI30016.1"/>
    </source>
</evidence>
<accession>D7DIY1</accession>
<evidence type="ECO:0000259" key="1">
    <source>
        <dbReference type="PROSITE" id="PS50851"/>
    </source>
</evidence>
<dbReference type="GO" id="GO:0007165">
    <property type="term" value="P:signal transduction"/>
    <property type="evidence" value="ECO:0007669"/>
    <property type="project" value="InterPro"/>
</dbReference>
<reference evidence="2 3" key="2">
    <citation type="journal article" date="2011" name="J. Bacteriol.">
        <title>Genomes of three methylotrophs from a single niche uncover genetic and metabolic divergence of Methylophilaceae.</title>
        <authorList>
            <person name="Lapidus A."/>
            <person name="Clum A."/>
            <person name="Labutti K."/>
            <person name="Kaluzhnaya M.G."/>
            <person name="Lim S."/>
            <person name="Beck D.A."/>
            <person name="Glavina Del Rio T."/>
            <person name="Nolan M."/>
            <person name="Mavromatis K."/>
            <person name="Huntemann M."/>
            <person name="Lucas S."/>
            <person name="Lidstrom M.E."/>
            <person name="Ivanova N."/>
            <person name="Chistoserdova L."/>
        </authorList>
    </citation>
    <scope>NUCLEOTIDE SEQUENCE [LARGE SCALE GENOMIC DNA]</scope>
    <source>
        <strain evidence="2 3">301</strain>
    </source>
</reference>
<dbReference type="Gene3D" id="2.30.30.40">
    <property type="entry name" value="SH3 Domains"/>
    <property type="match status" value="1"/>
</dbReference>
<dbReference type="InterPro" id="IPR002545">
    <property type="entry name" value="CheW-lke_dom"/>
</dbReference>
<dbReference type="Gene3D" id="2.40.50.180">
    <property type="entry name" value="CheA-289, Domain 4"/>
    <property type="match status" value="1"/>
</dbReference>
<dbReference type="PANTHER" id="PTHR22617:SF43">
    <property type="entry name" value="PROTEIN PILI"/>
    <property type="match status" value="1"/>
</dbReference>
<dbReference type="eggNOG" id="COG0835">
    <property type="taxonomic scope" value="Bacteria"/>
</dbReference>